<dbReference type="STRING" id="1470563.SAMN05444000_11719"/>
<evidence type="ECO:0000313" key="2">
    <source>
        <dbReference type="EMBL" id="SHK01182.1"/>
    </source>
</evidence>
<dbReference type="Proteomes" id="UP000183982">
    <property type="component" value="Unassembled WGS sequence"/>
</dbReference>
<dbReference type="OrthoDB" id="8451710at2"/>
<accession>A0A1M6NZX4</accession>
<evidence type="ECO:0000259" key="1">
    <source>
        <dbReference type="Pfam" id="PF13468"/>
    </source>
</evidence>
<name>A0A1M6NZX4_9RHOB</name>
<dbReference type="InterPro" id="IPR029068">
    <property type="entry name" value="Glyas_Bleomycin-R_OHBP_Dase"/>
</dbReference>
<keyword evidence="3" id="KW-1185">Reference proteome</keyword>
<reference evidence="3" key="1">
    <citation type="submission" date="2016-11" db="EMBL/GenBank/DDBJ databases">
        <authorList>
            <person name="Varghese N."/>
            <person name="Submissions S."/>
        </authorList>
    </citation>
    <scope>NUCLEOTIDE SEQUENCE [LARGE SCALE GENOMIC DNA]</scope>
    <source>
        <strain evidence="3">DSM 100564</strain>
    </source>
</reference>
<gene>
    <name evidence="2" type="ORF">SAMN05444000_11719</name>
</gene>
<dbReference type="AlphaFoldDB" id="A0A1M6NZX4"/>
<dbReference type="EMBL" id="FQZQ01000017">
    <property type="protein sequence ID" value="SHK01182.1"/>
    <property type="molecule type" value="Genomic_DNA"/>
</dbReference>
<dbReference type="InterPro" id="IPR025870">
    <property type="entry name" value="Glyoxalase-like_dom"/>
</dbReference>
<feature type="domain" description="Glyoxalase-like" evidence="1">
    <location>
        <begin position="3"/>
        <end position="169"/>
    </location>
</feature>
<protein>
    <submittedName>
        <fullName evidence="2">Glyoxalase-like domain-containing protein</fullName>
    </submittedName>
</protein>
<dbReference type="RefSeq" id="WP_073254256.1">
    <property type="nucleotide sequence ID" value="NZ_FQZQ01000017.1"/>
</dbReference>
<sequence length="201" mass="21824">MYLDHLAVAGDTLEAAVAHVEASLGVKMGAVGRHTHFGTHNRLIGLEDGLYLEAIAIDPDAAPLPYARWFDLDEFSGAARLNNWICHVDDLGTALRDLPKGAGQPVALTRGDLRWLMAVPDNGKLPCDGGFPALIEWQVPEPPGKNLPSSGLRMTLLEVAHPEAAWLRETLPIKDARLAFVEGPFALRAHFETPNGTRVLE</sequence>
<dbReference type="Gene3D" id="3.10.180.10">
    <property type="entry name" value="2,3-Dihydroxybiphenyl 1,2-Dioxygenase, domain 1"/>
    <property type="match status" value="1"/>
</dbReference>
<proteinExistence type="predicted"/>
<organism evidence="2 3">
    <name type="scientific">Shimia gijangensis</name>
    <dbReference type="NCBI Taxonomy" id="1470563"/>
    <lineage>
        <taxon>Bacteria</taxon>
        <taxon>Pseudomonadati</taxon>
        <taxon>Pseudomonadota</taxon>
        <taxon>Alphaproteobacteria</taxon>
        <taxon>Rhodobacterales</taxon>
        <taxon>Roseobacteraceae</taxon>
    </lineage>
</organism>
<dbReference type="Pfam" id="PF13468">
    <property type="entry name" value="Glyoxalase_3"/>
    <property type="match status" value="1"/>
</dbReference>
<evidence type="ECO:0000313" key="3">
    <source>
        <dbReference type="Proteomes" id="UP000183982"/>
    </source>
</evidence>